<dbReference type="EMBL" id="JBIAMT010000003">
    <property type="protein sequence ID" value="MFF0498471.1"/>
    <property type="molecule type" value="Genomic_DNA"/>
</dbReference>
<reference evidence="1 2" key="1">
    <citation type="submission" date="2024-10" db="EMBL/GenBank/DDBJ databases">
        <title>The Natural Products Discovery Center: Release of the First 8490 Sequenced Strains for Exploring Actinobacteria Biosynthetic Diversity.</title>
        <authorList>
            <person name="Kalkreuter E."/>
            <person name="Kautsar S.A."/>
            <person name="Yang D."/>
            <person name="Bader C.D."/>
            <person name="Teijaro C.N."/>
            <person name="Fluegel L."/>
            <person name="Davis C.M."/>
            <person name="Simpson J.R."/>
            <person name="Lauterbach L."/>
            <person name="Steele A.D."/>
            <person name="Gui C."/>
            <person name="Meng S."/>
            <person name="Li G."/>
            <person name="Viehrig K."/>
            <person name="Ye F."/>
            <person name="Su P."/>
            <person name="Kiefer A.F."/>
            <person name="Nichols A."/>
            <person name="Cepeda A.J."/>
            <person name="Yan W."/>
            <person name="Fan B."/>
            <person name="Jiang Y."/>
            <person name="Adhikari A."/>
            <person name="Zheng C.-J."/>
            <person name="Schuster L."/>
            <person name="Cowan T.M."/>
            <person name="Smanski M.J."/>
            <person name="Chevrette M.G."/>
            <person name="De Carvalho L.P.S."/>
            <person name="Shen B."/>
        </authorList>
    </citation>
    <scope>NUCLEOTIDE SEQUENCE [LARGE SCALE GENOMIC DNA]</scope>
    <source>
        <strain evidence="1 2">NPDC004119</strain>
    </source>
</reference>
<protein>
    <submittedName>
        <fullName evidence="1">Uncharacterized protein</fullName>
    </submittedName>
</protein>
<evidence type="ECO:0000313" key="2">
    <source>
        <dbReference type="Proteomes" id="UP001601442"/>
    </source>
</evidence>
<name>A0ABW6P5P2_9NOCA</name>
<evidence type="ECO:0000313" key="1">
    <source>
        <dbReference type="EMBL" id="MFF0498471.1"/>
    </source>
</evidence>
<comment type="caution">
    <text evidence="1">The sequence shown here is derived from an EMBL/GenBank/DDBJ whole genome shotgun (WGS) entry which is preliminary data.</text>
</comment>
<accession>A0ABW6P5P2</accession>
<sequence length="53" mass="5785">MTKSNLVDILCEAIRLESAGGYFAAATDGDLVYVDAALDLDEMADFIMKRLDI</sequence>
<gene>
    <name evidence="1" type="ORF">ACFYU5_18845</name>
</gene>
<dbReference type="RefSeq" id="WP_387395914.1">
    <property type="nucleotide sequence ID" value="NZ_JBIAMT010000003.1"/>
</dbReference>
<dbReference type="Proteomes" id="UP001601442">
    <property type="component" value="Unassembled WGS sequence"/>
</dbReference>
<keyword evidence="2" id="KW-1185">Reference proteome</keyword>
<organism evidence="1 2">
    <name type="scientific">Nocardia aobensis</name>
    <dbReference type="NCBI Taxonomy" id="257277"/>
    <lineage>
        <taxon>Bacteria</taxon>
        <taxon>Bacillati</taxon>
        <taxon>Actinomycetota</taxon>
        <taxon>Actinomycetes</taxon>
        <taxon>Mycobacteriales</taxon>
        <taxon>Nocardiaceae</taxon>
        <taxon>Nocardia</taxon>
    </lineage>
</organism>
<proteinExistence type="predicted"/>